<proteinExistence type="predicted"/>
<evidence type="ECO:0000313" key="2">
    <source>
        <dbReference type="EMBL" id="MDJ1176808.1"/>
    </source>
</evidence>
<sequence>MSNSPLHAFFVGRALSEAIAEEVEYTLTHALSNFGKADAEQQERLKNFPQMVLDRAEAAEAAARTGNPAPSPSGQPNPPSRDLQETLDDLRAEIAQLRSELQKYRSRST</sequence>
<dbReference type="Proteomes" id="UP001235849">
    <property type="component" value="Unassembled WGS sequence"/>
</dbReference>
<dbReference type="PANTHER" id="PTHR35745">
    <property type="entry name" value="BNACNNG14650D PROTEIN"/>
    <property type="match status" value="1"/>
</dbReference>
<dbReference type="Pfam" id="PF20711">
    <property type="entry name" value="DUF6825"/>
    <property type="match status" value="1"/>
</dbReference>
<name>A0ABT7BC89_9CYAN</name>
<feature type="region of interest" description="Disordered" evidence="1">
    <location>
        <begin position="56"/>
        <end position="85"/>
    </location>
</feature>
<feature type="compositionally biased region" description="Low complexity" evidence="1">
    <location>
        <begin position="59"/>
        <end position="68"/>
    </location>
</feature>
<comment type="caution">
    <text evidence="2">The sequence shown here is derived from an EMBL/GenBank/DDBJ whole genome shotgun (WGS) entry which is preliminary data.</text>
</comment>
<evidence type="ECO:0000313" key="3">
    <source>
        <dbReference type="Proteomes" id="UP001235849"/>
    </source>
</evidence>
<dbReference type="InterPro" id="IPR040003">
    <property type="entry name" value="PG18-like"/>
</dbReference>
<keyword evidence="3" id="KW-1185">Reference proteome</keyword>
<reference evidence="2 3" key="1">
    <citation type="submission" date="2023-01" db="EMBL/GenBank/DDBJ databases">
        <title>Novel diversity within Roseofilum (Cyanobacteria; Desertifilaceae) from marine benthic mats with descriptions of four novel species.</title>
        <authorList>
            <person name="Wang Y."/>
            <person name="Berthold D.E."/>
            <person name="Hu J."/>
            <person name="Lefler F.W."/>
            <person name="Laughinghouse H.D. IV."/>
        </authorList>
    </citation>
    <scope>NUCLEOTIDE SEQUENCE [LARGE SCALE GENOMIC DNA]</scope>
    <source>
        <strain evidence="2 3">BLCC-M114</strain>
    </source>
</reference>
<accession>A0ABT7BC89</accession>
<dbReference type="PANTHER" id="PTHR35745:SF1">
    <property type="entry name" value="OS04G0513000 PROTEIN"/>
    <property type="match status" value="1"/>
</dbReference>
<evidence type="ECO:0000256" key="1">
    <source>
        <dbReference type="SAM" id="MobiDB-lite"/>
    </source>
</evidence>
<evidence type="ECO:0008006" key="4">
    <source>
        <dbReference type="Google" id="ProtNLM"/>
    </source>
</evidence>
<dbReference type="RefSeq" id="WP_283769078.1">
    <property type="nucleotide sequence ID" value="NZ_JAQOSO010000114.1"/>
</dbReference>
<organism evidence="2 3">
    <name type="scientific">Roseofilum capinflatum BLCC-M114</name>
    <dbReference type="NCBI Taxonomy" id="3022440"/>
    <lineage>
        <taxon>Bacteria</taxon>
        <taxon>Bacillati</taxon>
        <taxon>Cyanobacteriota</taxon>
        <taxon>Cyanophyceae</taxon>
        <taxon>Desertifilales</taxon>
        <taxon>Desertifilaceae</taxon>
        <taxon>Roseofilum</taxon>
        <taxon>Roseofilum capinflatum</taxon>
    </lineage>
</organism>
<protein>
    <recommendedName>
        <fullName evidence="4">Thylakoid lumen protein</fullName>
    </recommendedName>
</protein>
<gene>
    <name evidence="2" type="ORF">PMG25_22215</name>
</gene>
<feature type="compositionally biased region" description="Pro residues" evidence="1">
    <location>
        <begin position="69"/>
        <end position="79"/>
    </location>
</feature>
<dbReference type="EMBL" id="JAQOSO010000114">
    <property type="protein sequence ID" value="MDJ1176808.1"/>
    <property type="molecule type" value="Genomic_DNA"/>
</dbReference>